<dbReference type="Proteomes" id="UP000005439">
    <property type="component" value="Chromosome"/>
</dbReference>
<evidence type="ECO:0000313" key="5">
    <source>
        <dbReference type="EMBL" id="AEW05532.1"/>
    </source>
</evidence>
<keyword evidence="2" id="KW-0012">Acyltransferase</keyword>
<evidence type="ECO:0000256" key="1">
    <source>
        <dbReference type="ARBA" id="ARBA00022679"/>
    </source>
</evidence>
<dbReference type="GO" id="GO:0005737">
    <property type="term" value="C:cytoplasm"/>
    <property type="evidence" value="ECO:0007669"/>
    <property type="project" value="TreeGrafter"/>
</dbReference>
<dbReference type="PROSITE" id="PS51186">
    <property type="entry name" value="GNAT"/>
    <property type="match status" value="1"/>
</dbReference>
<dbReference type="Pfam" id="PF13302">
    <property type="entry name" value="Acetyltransf_3"/>
    <property type="match status" value="1"/>
</dbReference>
<dbReference type="EMBL" id="CP003179">
    <property type="protein sequence ID" value="AEW05532.1"/>
    <property type="molecule type" value="Genomic_DNA"/>
</dbReference>
<dbReference type="InterPro" id="IPR000182">
    <property type="entry name" value="GNAT_dom"/>
</dbReference>
<dbReference type="SUPFAM" id="SSF55729">
    <property type="entry name" value="Acyl-CoA N-acyltransferases (Nat)"/>
    <property type="match status" value="1"/>
</dbReference>
<keyword evidence="6" id="KW-1185">Reference proteome</keyword>
<dbReference type="InterPro" id="IPR051531">
    <property type="entry name" value="N-acetyltransferase"/>
</dbReference>
<feature type="domain" description="N-acetyltransferase" evidence="4">
    <location>
        <begin position="21"/>
        <end position="174"/>
    </location>
</feature>
<accession>G8TSC0</accession>
<dbReference type="PANTHER" id="PTHR43792">
    <property type="entry name" value="GNAT FAMILY, PUTATIVE (AFU_ORTHOLOGUE AFUA_3G00765)-RELATED-RELATED"/>
    <property type="match status" value="1"/>
</dbReference>
<dbReference type="InterPro" id="IPR016181">
    <property type="entry name" value="Acyl_CoA_acyltransferase"/>
</dbReference>
<reference evidence="5 6" key="2">
    <citation type="journal article" date="2012" name="Stand. Genomic Sci.">
        <title>Complete genome sequence of the moderately thermophilic mineral-sulfide-oxidizing firmicute Sulfobacillus acidophilus type strain (NAL(T)).</title>
        <authorList>
            <person name="Anderson I."/>
            <person name="Chertkov O."/>
            <person name="Chen A."/>
            <person name="Saunders E."/>
            <person name="Lapidus A."/>
            <person name="Nolan M."/>
            <person name="Lucas S."/>
            <person name="Hammon N."/>
            <person name="Deshpande S."/>
            <person name="Cheng J.F."/>
            <person name="Han C."/>
            <person name="Tapia R."/>
            <person name="Goodwin L.A."/>
            <person name="Pitluck S."/>
            <person name="Liolios K."/>
            <person name="Pagani I."/>
            <person name="Ivanova N."/>
            <person name="Mikhailova N."/>
            <person name="Pati A."/>
            <person name="Palaniappan K."/>
            <person name="Land M."/>
            <person name="Pan C."/>
            <person name="Rohde M."/>
            <person name="Pukall R."/>
            <person name="Goker M."/>
            <person name="Detter J.C."/>
            <person name="Woyke T."/>
            <person name="Bristow J."/>
            <person name="Eisen J.A."/>
            <person name="Markowitz V."/>
            <person name="Hugenholtz P."/>
            <person name="Kyrpides N.C."/>
            <person name="Klenk H.P."/>
            <person name="Mavromatis K."/>
        </authorList>
    </citation>
    <scope>NUCLEOTIDE SEQUENCE [LARGE SCALE GENOMIC DNA]</scope>
    <source>
        <strain evidence="6">ATCC 700253 / DSM 10332 / NAL</strain>
    </source>
</reference>
<proteinExistence type="inferred from homology"/>
<sequence length="186" mass="21114">MMNSLPFELVPSRVDHTEAFYELYLRNRSAWGPWLPHNPSLFTRHGQRERLRAEETARDQGNGYAFGIWYGAQLVGRIALTGVERGFFQNAHLGYAVDVAYQGRGLATQATRRVVDFAFTVIRLHRVDAAVLMDNRASMRVLEKVGFRLIGTAPYYLAIGGEWRDHQLYAITLEEANVGESRSNPV</sequence>
<dbReference type="KEGG" id="sap:Sulac_2042"/>
<evidence type="ECO:0000313" key="6">
    <source>
        <dbReference type="Proteomes" id="UP000005439"/>
    </source>
</evidence>
<reference evidence="6" key="1">
    <citation type="submission" date="2011-12" db="EMBL/GenBank/DDBJ databases">
        <title>The complete genome of chromosome of Sulfobacillus acidophilus DSM 10332.</title>
        <authorList>
            <person name="Lucas S."/>
            <person name="Han J."/>
            <person name="Lapidus A."/>
            <person name="Bruce D."/>
            <person name="Goodwin L."/>
            <person name="Pitluck S."/>
            <person name="Peters L."/>
            <person name="Kyrpides N."/>
            <person name="Mavromatis K."/>
            <person name="Ivanova N."/>
            <person name="Mikhailova N."/>
            <person name="Chertkov O."/>
            <person name="Saunders E."/>
            <person name="Detter J.C."/>
            <person name="Tapia R."/>
            <person name="Han C."/>
            <person name="Land M."/>
            <person name="Hauser L."/>
            <person name="Markowitz V."/>
            <person name="Cheng J.-F."/>
            <person name="Hugenholtz P."/>
            <person name="Woyke T."/>
            <person name="Wu D."/>
            <person name="Pukall R."/>
            <person name="Gehrich-Schroeter G."/>
            <person name="Schneider S."/>
            <person name="Klenk H.-P."/>
            <person name="Eisen J.A."/>
        </authorList>
    </citation>
    <scope>NUCLEOTIDE SEQUENCE [LARGE SCALE GENOMIC DNA]</scope>
    <source>
        <strain evidence="6">ATCC 700253 / DSM 10332 / NAL</strain>
    </source>
</reference>
<keyword evidence="1" id="KW-0808">Transferase</keyword>
<evidence type="ECO:0000256" key="2">
    <source>
        <dbReference type="ARBA" id="ARBA00023315"/>
    </source>
</evidence>
<dbReference type="Gene3D" id="3.40.630.30">
    <property type="match status" value="1"/>
</dbReference>
<evidence type="ECO:0000256" key="3">
    <source>
        <dbReference type="ARBA" id="ARBA00038502"/>
    </source>
</evidence>
<dbReference type="HOGENOM" id="CLU_013985_40_1_9"/>
<dbReference type="PANTHER" id="PTHR43792:SF8">
    <property type="entry name" value="[RIBOSOMAL PROTEIN US5]-ALANINE N-ACETYLTRANSFERASE"/>
    <property type="match status" value="1"/>
</dbReference>
<gene>
    <name evidence="5" type="ordered locus">Sulac_2042</name>
</gene>
<evidence type="ECO:0000259" key="4">
    <source>
        <dbReference type="PROSITE" id="PS51186"/>
    </source>
</evidence>
<organism evidence="5 6">
    <name type="scientific">Sulfobacillus acidophilus (strain ATCC 700253 / DSM 10332 / NAL)</name>
    <dbReference type="NCBI Taxonomy" id="679936"/>
    <lineage>
        <taxon>Bacteria</taxon>
        <taxon>Bacillati</taxon>
        <taxon>Bacillota</taxon>
        <taxon>Clostridia</taxon>
        <taxon>Eubacteriales</taxon>
        <taxon>Clostridiales Family XVII. Incertae Sedis</taxon>
        <taxon>Sulfobacillus</taxon>
    </lineage>
</organism>
<dbReference type="PATRIC" id="fig|679936.5.peg.2106"/>
<comment type="similarity">
    <text evidence="3">Belongs to the acetyltransferase family. RimJ subfamily.</text>
</comment>
<protein>
    <submittedName>
        <fullName evidence="5">GCN5-related N-acetyltransferase</fullName>
    </submittedName>
</protein>
<name>G8TSC0_SULAD</name>
<dbReference type="GO" id="GO:0008999">
    <property type="term" value="F:protein-N-terminal-alanine acetyltransferase activity"/>
    <property type="evidence" value="ECO:0007669"/>
    <property type="project" value="TreeGrafter"/>
</dbReference>
<dbReference type="AlphaFoldDB" id="G8TSC0"/>
<dbReference type="STRING" id="679936.Sulac_2042"/>